<accession>A0A7M7PGB4</accession>
<feature type="compositionally biased region" description="Basic and acidic residues" evidence="1">
    <location>
        <begin position="57"/>
        <end position="68"/>
    </location>
</feature>
<feature type="compositionally biased region" description="Gly residues" evidence="1">
    <location>
        <begin position="666"/>
        <end position="676"/>
    </location>
</feature>
<feature type="compositionally biased region" description="Basic and acidic residues" evidence="1">
    <location>
        <begin position="677"/>
        <end position="690"/>
    </location>
</feature>
<reference evidence="4" key="1">
    <citation type="submission" date="2015-02" db="EMBL/GenBank/DDBJ databases">
        <title>Genome sequencing for Strongylocentrotus purpuratus.</title>
        <authorList>
            <person name="Murali S."/>
            <person name="Liu Y."/>
            <person name="Vee V."/>
            <person name="English A."/>
            <person name="Wang M."/>
            <person name="Skinner E."/>
            <person name="Han Y."/>
            <person name="Muzny D.M."/>
            <person name="Worley K.C."/>
            <person name="Gibbs R.A."/>
        </authorList>
    </citation>
    <scope>NUCLEOTIDE SEQUENCE</scope>
</reference>
<reference evidence="3" key="2">
    <citation type="submission" date="2021-01" db="UniProtKB">
        <authorList>
            <consortium name="EnsemblMetazoa"/>
        </authorList>
    </citation>
    <scope>IDENTIFICATION</scope>
</reference>
<dbReference type="OrthoDB" id="6118651at2759"/>
<dbReference type="KEGG" id="spu:584665"/>
<feature type="compositionally biased region" description="Basic residues" evidence="1">
    <location>
        <begin position="119"/>
        <end position="129"/>
    </location>
</feature>
<dbReference type="OMA" id="RIFHYIE"/>
<dbReference type="EnsemblMetazoa" id="XM_030994692">
    <property type="protein sequence ID" value="XP_030850552"/>
    <property type="gene ID" value="LOC584665"/>
</dbReference>
<feature type="compositionally biased region" description="Basic and acidic residues" evidence="1">
    <location>
        <begin position="303"/>
        <end position="344"/>
    </location>
</feature>
<feature type="domain" description="Death" evidence="2">
    <location>
        <begin position="993"/>
        <end position="1071"/>
    </location>
</feature>
<dbReference type="GO" id="GO:0007165">
    <property type="term" value="P:signal transduction"/>
    <property type="evidence" value="ECO:0007669"/>
    <property type="project" value="InterPro"/>
</dbReference>
<sequence>MSGNTADEPKCSREAKKLSNSAQNDTTSNTSVKMDASTRGSASSLRDSTVDRTSVVDGKDDGGDDHARPASSKPSNGRPTSSKSRSRVSLESDIEEGSVSRGSDREDGQSTENMDGIRNRPKTGHHRLRKQSEAEESDKEEDVDDLSDLVSALRHETENLAAQFRDGPLGSMNADDDKVETASIHGILEELTDSLQRSESRSSQVCDSIGKVREATSELKDVLEEKLNRSGDELKKEKVDENKKVTTEAAAAAAETRATLARLTAEVAEANRMAAEAENAAAEARAKAAEASEEINEAQDNLESVKEQEEVKEKDELKEGKEDDTKDGSENSVKEEEEKEKEKEDISEEEVYEDNFEEDSDDAENKDEGSEKSDRVESDEDKPRTEEEPEEKEEEKTQSSKRVITPRLSMKENLLEWPYHVLPMTANGEEEIGCVIRFKDEFFPPPSSLHLTCQLDNKLSTNAVDDCEEMASNVVRLRHEDDDDDDEEHDDLGAPIVVAIPYTVSTRVTSTKEFIVKMRGRTEEGWQTVATLATESTFVEQKGPFAEVRTNRLASFVVVARLARDKQTVTKKGGTLKSSADHRVTVTYPLGACSLISVTLQVQPAENVVSEIKSRLRHCSELITASPVIHLTHSTKKPFEKPVTITIPCPPNPHKTTDTPGSAEPNGGGGTGGGGGKKAEKSSSHMDPLHPEGVVVIRSTKSSIFGGDPSQDALYLLAKQEQSSQWNELDDVQIKQIKKDVVAIDLKEPFSRLVILRVAQEARYPVKNIANTFELALQIKYAKLIFLPKEDEPHRAVVTCVPSKQLDNVLRKLHNDGYDGTPDHSEDIPMTEGQEIALRFSGNVRMVDRTELTINFHSNRRIFHYIELKEVNRFGNHSSPEYRGCAEFYGKARITLEDMEDPEETMLKEAEAKAKEKKTEKENKPISLKDEKKIKDTKSSDQSSFFKNAPDLLCKLHIALPKTEPDQPLPPSRYRTTAIDAGGMVCNSNLRWLSSELGNEWESLAGYLGLKKNRVQSIKRNNPEAQEQQIFDMLVTWRSSMPKAYNKDRKILSSLTRCGRYDLAEELRYRDNEPDNDYADDFQEEE</sequence>
<feature type="compositionally biased region" description="Acidic residues" evidence="1">
    <location>
        <begin position="134"/>
        <end position="147"/>
    </location>
</feature>
<dbReference type="Proteomes" id="UP000007110">
    <property type="component" value="Unassembled WGS sequence"/>
</dbReference>
<feature type="region of interest" description="Disordered" evidence="1">
    <location>
        <begin position="273"/>
        <end position="405"/>
    </location>
</feature>
<protein>
    <recommendedName>
        <fullName evidence="2">Death domain-containing protein</fullName>
    </recommendedName>
</protein>
<dbReference type="InParanoid" id="A0A7M7PGB4"/>
<feature type="compositionally biased region" description="Basic and acidic residues" evidence="1">
    <location>
        <begin position="7"/>
        <end position="17"/>
    </location>
</feature>
<evidence type="ECO:0000259" key="2">
    <source>
        <dbReference type="PROSITE" id="PS50017"/>
    </source>
</evidence>
<dbReference type="RefSeq" id="XP_030850552.1">
    <property type="nucleotide sequence ID" value="XM_030994692.1"/>
</dbReference>
<feature type="compositionally biased region" description="Low complexity" evidence="1">
    <location>
        <begin position="273"/>
        <end position="283"/>
    </location>
</feature>
<feature type="compositionally biased region" description="Acidic residues" evidence="1">
    <location>
        <begin position="345"/>
        <end position="365"/>
    </location>
</feature>
<dbReference type="AlphaFoldDB" id="A0A7M7PGB4"/>
<dbReference type="InterPro" id="IPR011029">
    <property type="entry name" value="DEATH-like_dom_sf"/>
</dbReference>
<feature type="region of interest" description="Disordered" evidence="1">
    <location>
        <begin position="1"/>
        <end position="150"/>
    </location>
</feature>
<dbReference type="PANTHER" id="PTHR28336:SF4">
    <property type="entry name" value="DEATH DOMAIN-CONTAINING PROTEIN 1"/>
    <property type="match status" value="1"/>
</dbReference>
<evidence type="ECO:0000256" key="1">
    <source>
        <dbReference type="SAM" id="MobiDB-lite"/>
    </source>
</evidence>
<dbReference type="GeneID" id="584665"/>
<feature type="compositionally biased region" description="Basic and acidic residues" evidence="1">
    <location>
        <begin position="366"/>
        <end position="386"/>
    </location>
</feature>
<evidence type="ECO:0000313" key="3">
    <source>
        <dbReference type="EnsemblMetazoa" id="XP_030850552"/>
    </source>
</evidence>
<feature type="compositionally biased region" description="Basic and acidic residues" evidence="1">
    <location>
        <begin position="911"/>
        <end position="939"/>
    </location>
</feature>
<dbReference type="CTD" id="401124"/>
<dbReference type="Gene3D" id="1.10.533.10">
    <property type="entry name" value="Death Domain, Fas"/>
    <property type="match status" value="1"/>
</dbReference>
<feature type="compositionally biased region" description="Low complexity" evidence="1">
    <location>
        <begin position="78"/>
        <end position="91"/>
    </location>
</feature>
<keyword evidence="4" id="KW-1185">Reference proteome</keyword>
<dbReference type="Gene3D" id="2.60.220.30">
    <property type="match status" value="1"/>
</dbReference>
<dbReference type="Pfam" id="PF00531">
    <property type="entry name" value="Death"/>
    <property type="match status" value="1"/>
</dbReference>
<feature type="region of interest" description="Disordered" evidence="1">
    <location>
        <begin position="642"/>
        <end position="690"/>
    </location>
</feature>
<dbReference type="InterPro" id="IPR000488">
    <property type="entry name" value="Death_dom"/>
</dbReference>
<dbReference type="SUPFAM" id="SSF47986">
    <property type="entry name" value="DEATH domain"/>
    <property type="match status" value="1"/>
</dbReference>
<feature type="compositionally biased region" description="Polar residues" evidence="1">
    <location>
        <begin position="18"/>
        <end position="47"/>
    </location>
</feature>
<evidence type="ECO:0000313" key="4">
    <source>
        <dbReference type="Proteomes" id="UP000007110"/>
    </source>
</evidence>
<name>A0A7M7PGB4_STRPU</name>
<feature type="region of interest" description="Disordered" evidence="1">
    <location>
        <begin position="911"/>
        <end position="942"/>
    </location>
</feature>
<proteinExistence type="predicted"/>
<organism evidence="3 4">
    <name type="scientific">Strongylocentrotus purpuratus</name>
    <name type="common">Purple sea urchin</name>
    <dbReference type="NCBI Taxonomy" id="7668"/>
    <lineage>
        <taxon>Eukaryota</taxon>
        <taxon>Metazoa</taxon>
        <taxon>Echinodermata</taxon>
        <taxon>Eleutherozoa</taxon>
        <taxon>Echinozoa</taxon>
        <taxon>Echinoidea</taxon>
        <taxon>Euechinoidea</taxon>
        <taxon>Echinacea</taxon>
        <taxon>Camarodonta</taxon>
        <taxon>Echinidea</taxon>
        <taxon>Strongylocentrotidae</taxon>
        <taxon>Strongylocentrotus</taxon>
    </lineage>
</organism>
<dbReference type="PANTHER" id="PTHR28336">
    <property type="entry name" value="BA1-643"/>
    <property type="match status" value="1"/>
</dbReference>
<dbReference type="PROSITE" id="PS50017">
    <property type="entry name" value="DEATH_DOMAIN"/>
    <property type="match status" value="1"/>
</dbReference>